<comment type="caution">
    <text evidence="2">The sequence shown here is derived from an EMBL/GenBank/DDBJ whole genome shotgun (WGS) entry which is preliminary data.</text>
</comment>
<evidence type="ECO:0000256" key="1">
    <source>
        <dbReference type="SAM" id="Phobius"/>
    </source>
</evidence>
<proteinExistence type="predicted"/>
<keyword evidence="3" id="KW-1185">Reference proteome</keyword>
<keyword evidence="1" id="KW-0472">Membrane</keyword>
<evidence type="ECO:0000313" key="3">
    <source>
        <dbReference type="Proteomes" id="UP000474758"/>
    </source>
</evidence>
<feature type="transmembrane region" description="Helical" evidence="1">
    <location>
        <begin position="40"/>
        <end position="58"/>
    </location>
</feature>
<protein>
    <submittedName>
        <fullName evidence="2">Uncharacterized protein</fullName>
    </submittedName>
</protein>
<feature type="transmembrane region" description="Helical" evidence="1">
    <location>
        <begin position="12"/>
        <end position="28"/>
    </location>
</feature>
<sequence>MREGQSRRASAMEALTGTVLGFLLAIWVQRLLFPALGHDLALAENALVAAVFTILSLTRSYALRRLFNAIGERWS</sequence>
<gene>
    <name evidence="2" type="ORF">G5V65_20645</name>
</gene>
<dbReference type="AlphaFoldDB" id="A0A6M1TYJ6"/>
<keyword evidence="1" id="KW-0812">Transmembrane</keyword>
<dbReference type="InterPro" id="IPR055644">
    <property type="entry name" value="DUF7220"/>
</dbReference>
<keyword evidence="1" id="KW-1133">Transmembrane helix</keyword>
<dbReference type="Pfam" id="PF23858">
    <property type="entry name" value="DUF7220"/>
    <property type="match status" value="1"/>
</dbReference>
<evidence type="ECO:0000313" key="2">
    <source>
        <dbReference type="EMBL" id="NGQ93300.1"/>
    </source>
</evidence>
<dbReference type="EMBL" id="JAALFE010000042">
    <property type="protein sequence ID" value="NGQ93300.1"/>
    <property type="molecule type" value="Genomic_DNA"/>
</dbReference>
<name>A0A6M1TYJ6_9RHOB</name>
<organism evidence="2 3">
    <name type="scientific">Paragemmobacter kunshanensis</name>
    <dbReference type="NCBI Taxonomy" id="2583234"/>
    <lineage>
        <taxon>Bacteria</taxon>
        <taxon>Pseudomonadati</taxon>
        <taxon>Pseudomonadota</taxon>
        <taxon>Alphaproteobacteria</taxon>
        <taxon>Rhodobacterales</taxon>
        <taxon>Paracoccaceae</taxon>
        <taxon>Paragemmobacter</taxon>
    </lineage>
</organism>
<dbReference type="RefSeq" id="WP_165054244.1">
    <property type="nucleotide sequence ID" value="NZ_JAALFE010000042.1"/>
</dbReference>
<reference evidence="2 3" key="1">
    <citation type="submission" date="2020-02" db="EMBL/GenBank/DDBJ databases">
        <title>Rhodobacter translucens sp. nov., a novel bacterium isolated from activated sludge.</title>
        <authorList>
            <person name="Liu J."/>
        </authorList>
    </citation>
    <scope>NUCLEOTIDE SEQUENCE [LARGE SCALE GENOMIC DNA]</scope>
    <source>
        <strain evidence="2 3">HX-7-19</strain>
    </source>
</reference>
<accession>A0A6M1TYJ6</accession>
<dbReference type="Proteomes" id="UP000474758">
    <property type="component" value="Unassembled WGS sequence"/>
</dbReference>